<dbReference type="EMBL" id="JASBWS010000060">
    <property type="protein sequence ID" value="KAJ9103021.1"/>
    <property type="molecule type" value="Genomic_DNA"/>
</dbReference>
<protein>
    <submittedName>
        <fullName evidence="1">Uncharacterized protein</fullName>
    </submittedName>
</protein>
<comment type="caution">
    <text evidence="1">The sequence shown here is derived from an EMBL/GenBank/DDBJ whole genome shotgun (WGS) entry which is preliminary data.</text>
</comment>
<gene>
    <name evidence="1" type="ORF">QFC20_004829</name>
</gene>
<dbReference type="Proteomes" id="UP001230649">
    <property type="component" value="Unassembled WGS sequence"/>
</dbReference>
<reference evidence="1" key="1">
    <citation type="submission" date="2023-04" db="EMBL/GenBank/DDBJ databases">
        <title>Draft Genome sequencing of Naganishia species isolated from polar environments using Oxford Nanopore Technology.</title>
        <authorList>
            <person name="Leo P."/>
            <person name="Venkateswaran K."/>
        </authorList>
    </citation>
    <scope>NUCLEOTIDE SEQUENCE</scope>
    <source>
        <strain evidence="1">MNA-CCFEE 5262</strain>
    </source>
</reference>
<proteinExistence type="predicted"/>
<keyword evidence="2" id="KW-1185">Reference proteome</keyword>
<sequence>MRCARVLRKAGKPLTETPFGKYDLLRPPKIRKSAPVGVIPPTVVPRHIRAPPYVPVNFFTRKADEELQEVLDEGEGYHGEDGVGNTEVGMITLGGVKEQTVRHAGGLVADILEDVGKLVQPGISTSTLDKQIHELIVAKNAYPSPLGYQGFPKSVTTSVNNVICHIINIDVTLYTSLPPSSIPQSTTNSPVYTHGDSSITFPLPDVDSQGRELVEITQEALDIGINQCGPGRKFRDIGCAIE</sequence>
<evidence type="ECO:0000313" key="2">
    <source>
        <dbReference type="Proteomes" id="UP001230649"/>
    </source>
</evidence>
<evidence type="ECO:0000313" key="1">
    <source>
        <dbReference type="EMBL" id="KAJ9103021.1"/>
    </source>
</evidence>
<name>A0ACC2VW63_9TREE</name>
<organism evidence="1 2">
    <name type="scientific">Naganishia adeliensis</name>
    <dbReference type="NCBI Taxonomy" id="92952"/>
    <lineage>
        <taxon>Eukaryota</taxon>
        <taxon>Fungi</taxon>
        <taxon>Dikarya</taxon>
        <taxon>Basidiomycota</taxon>
        <taxon>Agaricomycotina</taxon>
        <taxon>Tremellomycetes</taxon>
        <taxon>Filobasidiales</taxon>
        <taxon>Filobasidiaceae</taxon>
        <taxon>Naganishia</taxon>
    </lineage>
</organism>
<accession>A0ACC2VW63</accession>